<keyword evidence="3" id="KW-0067">ATP-binding</keyword>
<protein>
    <submittedName>
        <fullName evidence="5">Universal stress protein</fullName>
    </submittedName>
</protein>
<dbReference type="Proteomes" id="UP000619260">
    <property type="component" value="Unassembled WGS sequence"/>
</dbReference>
<feature type="domain" description="UspA" evidence="4">
    <location>
        <begin position="161"/>
        <end position="298"/>
    </location>
</feature>
<evidence type="ECO:0000256" key="2">
    <source>
        <dbReference type="ARBA" id="ARBA00022741"/>
    </source>
</evidence>
<dbReference type="EMBL" id="BOPF01000019">
    <property type="protein sequence ID" value="GIJ48116.1"/>
    <property type="molecule type" value="Genomic_DNA"/>
</dbReference>
<sequence length="306" mass="31834">MDSGAVVVGIDGSPANWVTWRWATAEAARRGALLRLVCAYRAPWPFEKFITGTELGDAALSRAETVVTEMVSWARSARPGLVVTGEAVCGDPAAVLFAALHGSTVSMLSAVAQRAELLVVGDHGQRGFTGKLLGATGLHLAVHARVPVAVVRGRADPDTGPVVVGTDGSPGADVAIGTALEEANLLGCGLTVAHAYPVPAPPWNSEIEPLVYDPQRLRAAVRAVTEEQLAPWQEKFPDVPVEIVAAPEDAAGLLVRLSREARLVVVGSRGHGGFAGLLLGSVGQKLLHHADCPVLIARTSTGGRET</sequence>
<dbReference type="AlphaFoldDB" id="A0A8J4DSF2"/>
<evidence type="ECO:0000313" key="6">
    <source>
        <dbReference type="Proteomes" id="UP000619260"/>
    </source>
</evidence>
<comment type="caution">
    <text evidence="5">The sequence shown here is derived from an EMBL/GenBank/DDBJ whole genome shotgun (WGS) entry which is preliminary data.</text>
</comment>
<evidence type="ECO:0000259" key="4">
    <source>
        <dbReference type="Pfam" id="PF00582"/>
    </source>
</evidence>
<dbReference type="RefSeq" id="WP_203901615.1">
    <property type="nucleotide sequence ID" value="NZ_BOPF01000019.1"/>
</dbReference>
<keyword evidence="2" id="KW-0547">Nucleotide-binding</keyword>
<dbReference type="SUPFAM" id="SSF52402">
    <property type="entry name" value="Adenine nucleotide alpha hydrolases-like"/>
    <property type="match status" value="2"/>
</dbReference>
<accession>A0A8J4DSF2</accession>
<dbReference type="InterPro" id="IPR006015">
    <property type="entry name" value="Universal_stress_UspA"/>
</dbReference>
<dbReference type="InterPro" id="IPR006016">
    <property type="entry name" value="UspA"/>
</dbReference>
<evidence type="ECO:0000313" key="5">
    <source>
        <dbReference type="EMBL" id="GIJ48116.1"/>
    </source>
</evidence>
<dbReference type="PANTHER" id="PTHR46268">
    <property type="entry name" value="STRESS RESPONSE PROTEIN NHAX"/>
    <property type="match status" value="1"/>
</dbReference>
<dbReference type="PRINTS" id="PR01438">
    <property type="entry name" value="UNVRSLSTRESS"/>
</dbReference>
<proteinExistence type="inferred from homology"/>
<comment type="similarity">
    <text evidence="1">Belongs to the universal stress protein A family.</text>
</comment>
<evidence type="ECO:0000256" key="1">
    <source>
        <dbReference type="ARBA" id="ARBA00008791"/>
    </source>
</evidence>
<dbReference type="PANTHER" id="PTHR46268:SF27">
    <property type="entry name" value="UNIVERSAL STRESS PROTEIN RV2623"/>
    <property type="match status" value="1"/>
</dbReference>
<feature type="domain" description="UspA" evidence="4">
    <location>
        <begin position="6"/>
        <end position="152"/>
    </location>
</feature>
<name>A0A8J4DSF2_9ACTN</name>
<organism evidence="5 6">
    <name type="scientific">Virgisporangium aliadipatigenens</name>
    <dbReference type="NCBI Taxonomy" id="741659"/>
    <lineage>
        <taxon>Bacteria</taxon>
        <taxon>Bacillati</taxon>
        <taxon>Actinomycetota</taxon>
        <taxon>Actinomycetes</taxon>
        <taxon>Micromonosporales</taxon>
        <taxon>Micromonosporaceae</taxon>
        <taxon>Virgisporangium</taxon>
    </lineage>
</organism>
<dbReference type="InterPro" id="IPR014729">
    <property type="entry name" value="Rossmann-like_a/b/a_fold"/>
</dbReference>
<dbReference type="Gene3D" id="3.40.50.620">
    <property type="entry name" value="HUPs"/>
    <property type="match status" value="2"/>
</dbReference>
<evidence type="ECO:0000256" key="3">
    <source>
        <dbReference type="ARBA" id="ARBA00022840"/>
    </source>
</evidence>
<reference evidence="5" key="1">
    <citation type="submission" date="2021-01" db="EMBL/GenBank/DDBJ databases">
        <title>Whole genome shotgun sequence of Virgisporangium aliadipatigenens NBRC 105644.</title>
        <authorList>
            <person name="Komaki H."/>
            <person name="Tamura T."/>
        </authorList>
    </citation>
    <scope>NUCLEOTIDE SEQUENCE</scope>
    <source>
        <strain evidence="5">NBRC 105644</strain>
    </source>
</reference>
<gene>
    <name evidence="5" type="ORF">Val02_50020</name>
</gene>
<dbReference type="GO" id="GO:0005524">
    <property type="term" value="F:ATP binding"/>
    <property type="evidence" value="ECO:0007669"/>
    <property type="project" value="UniProtKB-KW"/>
</dbReference>
<dbReference type="Pfam" id="PF00582">
    <property type="entry name" value="Usp"/>
    <property type="match status" value="2"/>
</dbReference>
<keyword evidence="6" id="KW-1185">Reference proteome</keyword>